<feature type="transmembrane region" description="Helical" evidence="9">
    <location>
        <begin position="408"/>
        <end position="427"/>
    </location>
</feature>
<feature type="transmembrane region" description="Helical" evidence="9">
    <location>
        <begin position="230"/>
        <end position="250"/>
    </location>
</feature>
<feature type="transmembrane region" description="Helical" evidence="9">
    <location>
        <begin position="170"/>
        <end position="192"/>
    </location>
</feature>
<feature type="transmembrane region" description="Helical" evidence="9">
    <location>
        <begin position="55"/>
        <end position="72"/>
    </location>
</feature>
<dbReference type="SUPFAM" id="SSF103473">
    <property type="entry name" value="MFS general substrate transporter"/>
    <property type="match status" value="1"/>
</dbReference>
<dbReference type="InterPro" id="IPR020846">
    <property type="entry name" value="MFS_dom"/>
</dbReference>
<dbReference type="InterPro" id="IPR036259">
    <property type="entry name" value="MFS_trans_sf"/>
</dbReference>
<dbReference type="EMBL" id="JBHSJO010000003">
    <property type="protein sequence ID" value="MFC5020430.1"/>
    <property type="molecule type" value="Genomic_DNA"/>
</dbReference>
<dbReference type="Pfam" id="PF07690">
    <property type="entry name" value="MFS_1"/>
    <property type="match status" value="1"/>
</dbReference>
<evidence type="ECO:0000256" key="1">
    <source>
        <dbReference type="ARBA" id="ARBA00004651"/>
    </source>
</evidence>
<evidence type="ECO:0000256" key="5">
    <source>
        <dbReference type="ARBA" id="ARBA00022989"/>
    </source>
</evidence>
<feature type="transmembrane region" description="Helical" evidence="9">
    <location>
        <begin position="307"/>
        <end position="328"/>
    </location>
</feature>
<feature type="domain" description="Major facilitator superfamily (MFS) profile" evidence="10">
    <location>
        <begin position="18"/>
        <end position="505"/>
    </location>
</feature>
<keyword evidence="6 9" id="KW-0472">Membrane</keyword>
<evidence type="ECO:0000256" key="7">
    <source>
        <dbReference type="ARBA" id="ARBA00023251"/>
    </source>
</evidence>
<feature type="transmembrane region" description="Helical" evidence="9">
    <location>
        <begin position="109"/>
        <end position="130"/>
    </location>
</feature>
<evidence type="ECO:0000256" key="4">
    <source>
        <dbReference type="ARBA" id="ARBA00022692"/>
    </source>
</evidence>
<dbReference type="PRINTS" id="PR00173">
    <property type="entry name" value="EDTRNSPORT"/>
</dbReference>
<comment type="caution">
    <text evidence="11">The sequence shown here is derived from an EMBL/GenBank/DDBJ whole genome shotgun (WGS) entry which is preliminary data.</text>
</comment>
<evidence type="ECO:0000256" key="6">
    <source>
        <dbReference type="ARBA" id="ARBA00023136"/>
    </source>
</evidence>
<keyword evidence="12" id="KW-1185">Reference proteome</keyword>
<dbReference type="PANTHER" id="PTHR42718">
    <property type="entry name" value="MAJOR FACILITATOR SUPERFAMILY MULTIDRUG TRANSPORTER MFSC"/>
    <property type="match status" value="1"/>
</dbReference>
<dbReference type="PROSITE" id="PS50850">
    <property type="entry name" value="MFS"/>
    <property type="match status" value="1"/>
</dbReference>
<evidence type="ECO:0000313" key="11">
    <source>
        <dbReference type="EMBL" id="MFC5020430.1"/>
    </source>
</evidence>
<evidence type="ECO:0000259" key="10">
    <source>
        <dbReference type="PROSITE" id="PS50850"/>
    </source>
</evidence>
<evidence type="ECO:0000256" key="2">
    <source>
        <dbReference type="ARBA" id="ARBA00022448"/>
    </source>
</evidence>
<sequence>MHQGTSAGPKAGRKEWTGLAVLLLPLLLVSMDVSVLYFTVPFISKELEPTGTEQLWIFDIYGFVLAGLLITMGSLGDRIGRRRLLLAGAVAFGVASVAAAYAQNAETLIAARALLGVGGATLMPSTLALIRNMFHDDKQRSAAIGIWSSAMASGVALGPVLSGFLLDHFWWGSVFLANVPAMVLLLVLAPFLVPEFKSPAAGRFDPLGSLLSLVAVLPVIYGIKELAKDGAAPVPVLSVAVGLAFGWLFLRRQRTVPNPMIDLKLFRDRGFSGSIATNTLAMFGMAGYMIYTTQYLQSVLGHSPLEAALWCLIPSFAVAFAAPAATALSQRLDNAYVVGVGFLVAVAGLGTMALVEPDSGVWLVLTAAGITSVGLIIVMATITDLLMASAPKEKAGAASALLETGQQFGGALGIAIMGSVGTAVYSGGMTDHPPRGLAPAQVDEAAQALGNATAVAARAPEAVGEALLHTARAAFVDGLHSAVLTAAALLLAAAAGSALLLRGVRGPASDGRAEERHLPAEEEPSVRREDAVV</sequence>
<feature type="transmembrane region" description="Helical" evidence="9">
    <location>
        <begin position="21"/>
        <end position="43"/>
    </location>
</feature>
<dbReference type="Proteomes" id="UP001595855">
    <property type="component" value="Unassembled WGS sequence"/>
</dbReference>
<feature type="transmembrane region" description="Helical" evidence="9">
    <location>
        <begin position="84"/>
        <end position="103"/>
    </location>
</feature>
<evidence type="ECO:0000256" key="8">
    <source>
        <dbReference type="SAM" id="MobiDB-lite"/>
    </source>
</evidence>
<protein>
    <submittedName>
        <fullName evidence="11">MFS transporter</fullName>
    </submittedName>
</protein>
<feature type="transmembrane region" description="Helical" evidence="9">
    <location>
        <begin position="271"/>
        <end position="291"/>
    </location>
</feature>
<keyword evidence="7" id="KW-0046">Antibiotic resistance</keyword>
<feature type="region of interest" description="Disordered" evidence="8">
    <location>
        <begin position="507"/>
        <end position="533"/>
    </location>
</feature>
<proteinExistence type="predicted"/>
<keyword evidence="5 9" id="KW-1133">Transmembrane helix</keyword>
<dbReference type="PANTHER" id="PTHR42718:SF47">
    <property type="entry name" value="METHYL VIOLOGEN RESISTANCE PROTEIN SMVA"/>
    <property type="match status" value="1"/>
</dbReference>
<feature type="transmembrane region" description="Helical" evidence="9">
    <location>
        <begin position="361"/>
        <end position="387"/>
    </location>
</feature>
<evidence type="ECO:0000256" key="9">
    <source>
        <dbReference type="SAM" id="Phobius"/>
    </source>
</evidence>
<comment type="subcellular location">
    <subcellularLocation>
        <location evidence="1">Cell membrane</location>
        <topology evidence="1">Multi-pass membrane protein</topology>
    </subcellularLocation>
</comment>
<accession>A0ABV9X4L8</accession>
<dbReference type="RefSeq" id="WP_344505305.1">
    <property type="nucleotide sequence ID" value="NZ_BAAATN010000029.1"/>
</dbReference>
<dbReference type="Gene3D" id="1.20.1720.10">
    <property type="entry name" value="Multidrug resistance protein D"/>
    <property type="match status" value="2"/>
</dbReference>
<feature type="transmembrane region" description="Helical" evidence="9">
    <location>
        <begin position="204"/>
        <end position="224"/>
    </location>
</feature>
<name>A0ABV9X4L8_9ACTN</name>
<feature type="compositionally biased region" description="Basic and acidic residues" evidence="8">
    <location>
        <begin position="511"/>
        <end position="533"/>
    </location>
</feature>
<feature type="transmembrane region" description="Helical" evidence="9">
    <location>
        <begin position="142"/>
        <end position="164"/>
    </location>
</feature>
<feature type="transmembrane region" description="Helical" evidence="9">
    <location>
        <begin position="335"/>
        <end position="355"/>
    </location>
</feature>
<keyword evidence="2" id="KW-0813">Transport</keyword>
<evidence type="ECO:0000313" key="12">
    <source>
        <dbReference type="Proteomes" id="UP001595855"/>
    </source>
</evidence>
<gene>
    <name evidence="11" type="ORF">ACFPRC_37070</name>
</gene>
<evidence type="ECO:0000256" key="3">
    <source>
        <dbReference type="ARBA" id="ARBA00022475"/>
    </source>
</evidence>
<dbReference type="InterPro" id="IPR011701">
    <property type="entry name" value="MFS"/>
</dbReference>
<keyword evidence="3" id="KW-1003">Cell membrane</keyword>
<feature type="transmembrane region" description="Helical" evidence="9">
    <location>
        <begin position="482"/>
        <end position="501"/>
    </location>
</feature>
<organism evidence="11 12">
    <name type="scientific">Streptomyces lienomycini</name>
    <dbReference type="NCBI Taxonomy" id="284035"/>
    <lineage>
        <taxon>Bacteria</taxon>
        <taxon>Bacillati</taxon>
        <taxon>Actinomycetota</taxon>
        <taxon>Actinomycetes</taxon>
        <taxon>Kitasatosporales</taxon>
        <taxon>Streptomycetaceae</taxon>
        <taxon>Streptomyces</taxon>
    </lineage>
</organism>
<keyword evidence="4 9" id="KW-0812">Transmembrane</keyword>
<dbReference type="CDD" id="cd17321">
    <property type="entry name" value="MFS_MMR_MDR_like"/>
    <property type="match status" value="1"/>
</dbReference>
<reference evidence="12" key="1">
    <citation type="journal article" date="2019" name="Int. J. Syst. Evol. Microbiol.">
        <title>The Global Catalogue of Microorganisms (GCM) 10K type strain sequencing project: providing services to taxonomists for standard genome sequencing and annotation.</title>
        <authorList>
            <consortium name="The Broad Institute Genomics Platform"/>
            <consortium name="The Broad Institute Genome Sequencing Center for Infectious Disease"/>
            <person name="Wu L."/>
            <person name="Ma J."/>
        </authorList>
    </citation>
    <scope>NUCLEOTIDE SEQUENCE [LARGE SCALE GENOMIC DNA]</scope>
    <source>
        <strain evidence="12">CGMCC 4.1542</strain>
    </source>
</reference>